<gene>
    <name evidence="1" type="ORF">C7R92_26930</name>
</gene>
<organism evidence="1 2">
    <name type="scientific">Brevibacillus porteri</name>
    <dbReference type="NCBI Taxonomy" id="2126350"/>
    <lineage>
        <taxon>Bacteria</taxon>
        <taxon>Bacillati</taxon>
        <taxon>Bacillota</taxon>
        <taxon>Bacilli</taxon>
        <taxon>Bacillales</taxon>
        <taxon>Paenibacillaceae</taxon>
        <taxon>Brevibacillus</taxon>
    </lineage>
</organism>
<protein>
    <recommendedName>
        <fullName evidence="3">Transposase</fullName>
    </recommendedName>
</protein>
<evidence type="ECO:0000313" key="1">
    <source>
        <dbReference type="EMBL" id="PSK04178.1"/>
    </source>
</evidence>
<sequence length="69" mass="7770">MHELKNMFAFTLEQSEQISDFPHVFCKLFDFELPWAAGKKVESPRLEASLINCSHSSTLAISSGEPPFP</sequence>
<proteinExistence type="predicted"/>
<evidence type="ECO:0000313" key="2">
    <source>
        <dbReference type="Proteomes" id="UP000241645"/>
    </source>
</evidence>
<keyword evidence="2" id="KW-1185">Reference proteome</keyword>
<dbReference type="Proteomes" id="UP000241645">
    <property type="component" value="Unassembled WGS sequence"/>
</dbReference>
<evidence type="ECO:0008006" key="3">
    <source>
        <dbReference type="Google" id="ProtNLM"/>
    </source>
</evidence>
<dbReference type="EMBL" id="PXZO01000060">
    <property type="protein sequence ID" value="PSK04178.1"/>
    <property type="molecule type" value="Genomic_DNA"/>
</dbReference>
<reference evidence="1 2" key="1">
    <citation type="submission" date="2018-03" db="EMBL/GenBank/DDBJ databases">
        <title>Brevisbacillus phylogenomics.</title>
        <authorList>
            <person name="Dunlap C."/>
        </authorList>
    </citation>
    <scope>NUCLEOTIDE SEQUENCE [LARGE SCALE GENOMIC DNA]</scope>
    <source>
        <strain evidence="1 2">NRRL B-41110</strain>
    </source>
</reference>
<comment type="caution">
    <text evidence="1">The sequence shown here is derived from an EMBL/GenBank/DDBJ whole genome shotgun (WGS) entry which is preliminary data.</text>
</comment>
<accession>A0ABX5FKI4</accession>
<name>A0ABX5FKI4_9BACL</name>